<evidence type="ECO:0000259" key="3">
    <source>
        <dbReference type="Pfam" id="PF21447"/>
    </source>
</evidence>
<protein>
    <submittedName>
        <fullName evidence="4">Exopolyphosphatase / guanosine-5'-triphosphate,3'-diphosphate pyrophosphatase</fullName>
    </submittedName>
</protein>
<sequence>MEQDRRVAFIDLGTNSARMMAVSVKENGAYSLLSDQKVAVRLGEGGFSSNKLTPEAMDRALLVLSRFAKSAKSLGATEITALATSATRDAANSEEFIDRVKGETGLDLKVISGLEEARLIYLGVSRGHYLRGKNGLFIDIGGGSTELILGHEGDFSFLDSLQVGTIRVYNRFFEPGYMGPVDESTFEDMKRHVLSRAIRSLKKLRSAQFDRVLASSGTARHLQELAVRSFPELAEPPTDGPTLTLRGLKKVSRMLCPLPAAEREKLKGVSPRRKDIIVSGAAILETIMEELAIERLTVADRSLRNGMLEDYLVRNGLVEGLSVREESVLRLGRSCGFDESHGRHIAALTLSLFDSSLSLGLHEFNPIDRELLYYGALLHDIGMFLSLKDHHAHGSYIVRHSQLLGFTDREMDVLSALVHYHRGKRPKARDAVLASMDEGASNMVQRCSMFLRMAESMDRSHREIISRCRFEKREKRVYLVLTVKEPSEWDLERWALETDLEDFKKVFRISLKLEGSE</sequence>
<evidence type="ECO:0000313" key="4">
    <source>
        <dbReference type="EMBL" id="SMG34267.1"/>
    </source>
</evidence>
<evidence type="ECO:0000259" key="2">
    <source>
        <dbReference type="Pfam" id="PF02541"/>
    </source>
</evidence>
<evidence type="ECO:0000313" key="5">
    <source>
        <dbReference type="Proteomes" id="UP000193355"/>
    </source>
</evidence>
<keyword evidence="1" id="KW-0378">Hydrolase</keyword>
<feature type="domain" description="Ppx/GppA phosphatase N-terminal" evidence="2">
    <location>
        <begin position="23"/>
        <end position="312"/>
    </location>
</feature>
<dbReference type="InterPro" id="IPR003695">
    <property type="entry name" value="Ppx_GppA_N"/>
</dbReference>
<dbReference type="SUPFAM" id="SSF109604">
    <property type="entry name" value="HD-domain/PDEase-like"/>
    <property type="match status" value="1"/>
</dbReference>
<dbReference type="EMBL" id="FXBB01000019">
    <property type="protein sequence ID" value="SMG34267.1"/>
    <property type="molecule type" value="Genomic_DNA"/>
</dbReference>
<dbReference type="Pfam" id="PF21447">
    <property type="entry name" value="Ppx-GppA_III"/>
    <property type="match status" value="1"/>
</dbReference>
<dbReference type="Gene3D" id="3.30.420.40">
    <property type="match status" value="1"/>
</dbReference>
<dbReference type="GO" id="GO:0006357">
    <property type="term" value="P:regulation of transcription by RNA polymerase II"/>
    <property type="evidence" value="ECO:0007669"/>
    <property type="project" value="TreeGrafter"/>
</dbReference>
<dbReference type="RefSeq" id="WP_085544857.1">
    <property type="nucleotide sequence ID" value="NZ_FXBB01000019.1"/>
</dbReference>
<dbReference type="GO" id="GO:0016787">
    <property type="term" value="F:hydrolase activity"/>
    <property type="evidence" value="ECO:0007669"/>
    <property type="project" value="UniProtKB-KW"/>
</dbReference>
<dbReference type="Gene3D" id="3.30.420.150">
    <property type="entry name" value="Exopolyphosphatase. Domain 2"/>
    <property type="match status" value="1"/>
</dbReference>
<evidence type="ECO:0000256" key="1">
    <source>
        <dbReference type="ARBA" id="ARBA00022801"/>
    </source>
</evidence>
<dbReference type="AlphaFoldDB" id="A0A1X7K198"/>
<dbReference type="InterPro" id="IPR030673">
    <property type="entry name" value="PyroPPase_GppA_Ppx"/>
</dbReference>
<dbReference type="Proteomes" id="UP000193355">
    <property type="component" value="Unassembled WGS sequence"/>
</dbReference>
<feature type="domain" description="Ppx/GppA phosphatase C-terminal" evidence="3">
    <location>
        <begin position="323"/>
        <end position="500"/>
    </location>
</feature>
<dbReference type="PANTHER" id="PTHR30005">
    <property type="entry name" value="EXOPOLYPHOSPHATASE"/>
    <property type="match status" value="1"/>
</dbReference>
<dbReference type="InterPro" id="IPR050273">
    <property type="entry name" value="GppA/Ppx_hydrolase"/>
</dbReference>
<keyword evidence="5" id="KW-1185">Reference proteome</keyword>
<dbReference type="InterPro" id="IPR048950">
    <property type="entry name" value="Ppx_GppA_C"/>
</dbReference>
<dbReference type="InterPro" id="IPR043129">
    <property type="entry name" value="ATPase_NBD"/>
</dbReference>
<dbReference type="OrthoDB" id="9807195at2"/>
<name>A0A1X7K198_9BACT</name>
<dbReference type="SUPFAM" id="SSF53067">
    <property type="entry name" value="Actin-like ATPase domain"/>
    <property type="match status" value="2"/>
</dbReference>
<dbReference type="STRING" id="561720.SAMN06275492_11952"/>
<dbReference type="Gene3D" id="1.10.3210.10">
    <property type="entry name" value="Hypothetical protein af1432"/>
    <property type="match status" value="1"/>
</dbReference>
<dbReference type="PANTHER" id="PTHR30005:SF0">
    <property type="entry name" value="RETROGRADE REGULATION PROTEIN 2"/>
    <property type="match status" value="1"/>
</dbReference>
<dbReference type="CDD" id="cd24006">
    <property type="entry name" value="ASKHA_NBD_PPX_GppA"/>
    <property type="match status" value="1"/>
</dbReference>
<accession>A0A1X7K198</accession>
<reference evidence="5" key="1">
    <citation type="submission" date="2017-04" db="EMBL/GenBank/DDBJ databases">
        <authorList>
            <person name="Varghese N."/>
            <person name="Submissions S."/>
        </authorList>
    </citation>
    <scope>NUCLEOTIDE SEQUENCE [LARGE SCALE GENOMIC DNA]</scope>
    <source>
        <strain evidence="5">USBA 82</strain>
    </source>
</reference>
<dbReference type="Pfam" id="PF02541">
    <property type="entry name" value="Ppx-GppA"/>
    <property type="match status" value="1"/>
</dbReference>
<organism evidence="4 5">
    <name type="scientific">Dethiosulfovibrio salsuginis</name>
    <dbReference type="NCBI Taxonomy" id="561720"/>
    <lineage>
        <taxon>Bacteria</taxon>
        <taxon>Thermotogati</taxon>
        <taxon>Synergistota</taxon>
        <taxon>Synergistia</taxon>
        <taxon>Synergistales</taxon>
        <taxon>Dethiosulfovibrionaceae</taxon>
        <taxon>Dethiosulfovibrio</taxon>
    </lineage>
</organism>
<dbReference type="PIRSF" id="PIRSF001267">
    <property type="entry name" value="Pyrophosphatase_GppA_Ppx"/>
    <property type="match status" value="1"/>
</dbReference>
<proteinExistence type="predicted"/>
<gene>
    <name evidence="4" type="ORF">SAMN06275492_11952</name>
</gene>